<dbReference type="Pfam" id="PF00902">
    <property type="entry name" value="TatC"/>
    <property type="match status" value="1"/>
</dbReference>
<evidence type="ECO:0000256" key="2">
    <source>
        <dbReference type="ARBA" id="ARBA00022692"/>
    </source>
</evidence>
<keyword evidence="7" id="KW-1185">Reference proteome</keyword>
<dbReference type="KEGG" id="rms:RMA_1232"/>
<feature type="transmembrane region" description="Helical" evidence="5">
    <location>
        <begin position="161"/>
        <end position="185"/>
    </location>
</feature>
<feature type="transmembrane region" description="Helical" evidence="5">
    <location>
        <begin position="220"/>
        <end position="240"/>
    </location>
</feature>
<name>A8F2S2_RICM5</name>
<dbReference type="InterPro" id="IPR019820">
    <property type="entry name" value="Sec-indep_translocase_CS"/>
</dbReference>
<keyword evidence="5" id="KW-0997">Cell inner membrane</keyword>
<keyword evidence="5" id="KW-0811">Translocation</keyword>
<evidence type="ECO:0000256" key="5">
    <source>
        <dbReference type="HAMAP-Rule" id="MF_00902"/>
    </source>
</evidence>
<comment type="subcellular location">
    <subcellularLocation>
        <location evidence="5">Cell inner membrane</location>
        <topology evidence="5">Multi-pass membrane protein</topology>
    </subcellularLocation>
    <subcellularLocation>
        <location evidence="1">Membrane</location>
        <topology evidence="1">Multi-pass membrane protein</topology>
    </subcellularLocation>
</comment>
<dbReference type="EMBL" id="CP000683">
    <property type="protein sequence ID" value="ABV85208.1"/>
    <property type="molecule type" value="Genomic_DNA"/>
</dbReference>
<accession>A8F2S2</accession>
<dbReference type="InterPro" id="IPR002033">
    <property type="entry name" value="TatC"/>
</dbReference>
<feature type="transmembrane region" description="Helical" evidence="5">
    <location>
        <begin position="74"/>
        <end position="95"/>
    </location>
</feature>
<keyword evidence="2 5" id="KW-0812">Transmembrane</keyword>
<reference evidence="6 7" key="1">
    <citation type="journal article" date="2007" name="Genome Res.">
        <title>Lateral gene transfer between obligate intracellular bacteria: evidence from the Rickettsia massiliae genome.</title>
        <authorList>
            <person name="Blanc G."/>
            <person name="Ogata H."/>
            <person name="Robert C."/>
            <person name="Audic S."/>
            <person name="Claverie J.-M."/>
            <person name="Raoult D."/>
        </authorList>
    </citation>
    <scope>NUCLEOTIDE SEQUENCE [LARGE SCALE GENOMIC DNA]</scope>
    <source>
        <strain evidence="7">Mtu5</strain>
    </source>
</reference>
<comment type="function">
    <text evidence="5">Part of the twin-arginine translocation (Tat) system that transports large folded proteins containing a characteristic twin-arginine motif in their signal peptide across membranes. Together with TatB, TatC is part of a receptor directly interacting with Tat signal peptides.</text>
</comment>
<dbReference type="HAMAP" id="MF_00902">
    <property type="entry name" value="TatC"/>
    <property type="match status" value="1"/>
</dbReference>
<evidence type="ECO:0000313" key="7">
    <source>
        <dbReference type="Proteomes" id="UP000001311"/>
    </source>
</evidence>
<dbReference type="GO" id="GO:0009977">
    <property type="term" value="F:proton motive force dependent protein transmembrane transporter activity"/>
    <property type="evidence" value="ECO:0007669"/>
    <property type="project" value="TreeGrafter"/>
</dbReference>
<keyword evidence="3 5" id="KW-1133">Transmembrane helix</keyword>
<dbReference type="NCBIfam" id="TIGR00945">
    <property type="entry name" value="tatC"/>
    <property type="match status" value="1"/>
</dbReference>
<organism evidence="6 7">
    <name type="scientific">Rickettsia massiliae (strain Mtu5)</name>
    <dbReference type="NCBI Taxonomy" id="416276"/>
    <lineage>
        <taxon>Bacteria</taxon>
        <taxon>Pseudomonadati</taxon>
        <taxon>Pseudomonadota</taxon>
        <taxon>Alphaproteobacteria</taxon>
        <taxon>Rickettsiales</taxon>
        <taxon>Rickettsiaceae</taxon>
        <taxon>Rickettsieae</taxon>
        <taxon>Rickettsia</taxon>
        <taxon>spotted fever group</taxon>
    </lineage>
</organism>
<sequence length="253" mass="29385">MFMKLYSFQEHLLELKIRLLRIFTASIIIFAICYYFSDNIYSVLLKPLAKLSGDTVRNIIYTGLTEAFFTYIKLAAFTAFTIIIPIIALECYLFISPGLHRHEKKIIAFIFFMSPILFWCGSIFVFYFVMPKAWNFFLSFEKRDMIVPIVLEARISEYLNLVIHLIIAFGIAFQLPVVIIILNILKIVKVQTLKQKRRIAVVINFIIAGILTPPDILSQFALAIPLLLLYETSIMICNFIEKPRTLNVKYQMD</sequence>
<dbReference type="Proteomes" id="UP000001311">
    <property type="component" value="Chromosome"/>
</dbReference>
<dbReference type="PROSITE" id="PS01218">
    <property type="entry name" value="TATC"/>
    <property type="match status" value="1"/>
</dbReference>
<proteinExistence type="inferred from homology"/>
<dbReference type="AlphaFoldDB" id="A8F2S2"/>
<feature type="transmembrane region" description="Helical" evidence="5">
    <location>
        <begin position="20"/>
        <end position="37"/>
    </location>
</feature>
<feature type="transmembrane region" description="Helical" evidence="5">
    <location>
        <begin position="107"/>
        <end position="130"/>
    </location>
</feature>
<keyword evidence="5" id="KW-1003">Cell membrane</keyword>
<keyword evidence="5" id="KW-0653">Protein transport</keyword>
<dbReference type="HOGENOM" id="CLU_031942_1_0_5"/>
<evidence type="ECO:0000256" key="3">
    <source>
        <dbReference type="ARBA" id="ARBA00022989"/>
    </source>
</evidence>
<comment type="similarity">
    <text evidence="5">Belongs to the TatC family.</text>
</comment>
<protein>
    <recommendedName>
        <fullName evidence="5">Sec-independent protein translocase protein TatC</fullName>
    </recommendedName>
</protein>
<dbReference type="GO" id="GO:0043953">
    <property type="term" value="P:protein transport by the Tat complex"/>
    <property type="evidence" value="ECO:0007669"/>
    <property type="project" value="UniProtKB-UniRule"/>
</dbReference>
<dbReference type="PANTHER" id="PTHR30371:SF0">
    <property type="entry name" value="SEC-INDEPENDENT PROTEIN TRANSLOCASE PROTEIN TATC, CHLOROPLASTIC-RELATED"/>
    <property type="match status" value="1"/>
</dbReference>
<evidence type="ECO:0000256" key="1">
    <source>
        <dbReference type="ARBA" id="ARBA00004141"/>
    </source>
</evidence>
<keyword evidence="5" id="KW-0813">Transport</keyword>
<comment type="subunit">
    <text evidence="5">The Tat system comprises two distinct complexes: a TatABC complex, containing multiple copies of TatA, TatB and TatC subunits, and a separate TatA complex, containing only TatA subunits. Substrates initially bind to the TatABC complex, which probably triggers association of the separate TatA complex to form the active translocon.</text>
</comment>
<gene>
    <name evidence="5 6" type="primary">tatC</name>
    <name evidence="6" type="ordered locus">RMA_1232</name>
</gene>
<evidence type="ECO:0000313" key="6">
    <source>
        <dbReference type="EMBL" id="ABV85208.1"/>
    </source>
</evidence>
<evidence type="ECO:0000256" key="4">
    <source>
        <dbReference type="ARBA" id="ARBA00023136"/>
    </source>
</evidence>
<dbReference type="GO" id="GO:0065002">
    <property type="term" value="P:intracellular protein transmembrane transport"/>
    <property type="evidence" value="ECO:0007669"/>
    <property type="project" value="TreeGrafter"/>
</dbReference>
<keyword evidence="4 5" id="KW-0472">Membrane</keyword>
<dbReference type="PANTHER" id="PTHR30371">
    <property type="entry name" value="SEC-INDEPENDENT PROTEIN TRANSLOCASE PROTEIN TATC"/>
    <property type="match status" value="1"/>
</dbReference>
<dbReference type="GO" id="GO:0033281">
    <property type="term" value="C:TAT protein transport complex"/>
    <property type="evidence" value="ECO:0007669"/>
    <property type="project" value="UniProtKB-UniRule"/>
</dbReference>
<feature type="transmembrane region" description="Helical" evidence="5">
    <location>
        <begin position="197"/>
        <end position="214"/>
    </location>
</feature>
<dbReference type="PRINTS" id="PR01840">
    <property type="entry name" value="TATCFAMILY"/>
</dbReference>